<dbReference type="STRING" id="909626.AQJ91_25570"/>
<keyword evidence="2" id="KW-1185">Reference proteome</keyword>
<protein>
    <submittedName>
        <fullName evidence="1">Uncharacterized protein</fullName>
    </submittedName>
</protein>
<comment type="caution">
    <text evidence="1">The sequence shown here is derived from an EMBL/GenBank/DDBJ whole genome shotgun (WGS) entry which is preliminary data.</text>
</comment>
<name>A0A124IEI6_9ACTN</name>
<proteinExistence type="predicted"/>
<reference evidence="1 2" key="1">
    <citation type="submission" date="2015-10" db="EMBL/GenBank/DDBJ databases">
        <title>Draft genome sequence of Streptomyces sp. RV15, isolated from a marine sponge.</title>
        <authorList>
            <person name="Ruckert C."/>
            <person name="Abdelmohsen U.R."/>
            <person name="Winkler A."/>
            <person name="Hentschel U."/>
            <person name="Kalinowski J."/>
            <person name="Kampfer P."/>
            <person name="Glaeser S."/>
        </authorList>
    </citation>
    <scope>NUCLEOTIDE SEQUENCE [LARGE SCALE GENOMIC DNA]</scope>
    <source>
        <strain evidence="1 2">RV15</strain>
    </source>
</reference>
<evidence type="ECO:0000313" key="1">
    <source>
        <dbReference type="EMBL" id="KUO18407.1"/>
    </source>
</evidence>
<dbReference type="RefSeq" id="WP_067026126.1">
    <property type="nucleotide sequence ID" value="NZ_KQ949091.1"/>
</dbReference>
<sequence>MRIQNIANKIEALGGTCQIDAHPRDDNRHIVRLTGKLGRYDIEAIDYGAPSPLSTDADVSAIAFKHQHDESDPMTDYSAWMFLRTIGSLGMLAPKRAKEGVM</sequence>
<dbReference type="AlphaFoldDB" id="A0A124IEI6"/>
<accession>A0A124IEI6</accession>
<organism evidence="1 2">
    <name type="scientific">Streptomyces dysideae</name>
    <dbReference type="NCBI Taxonomy" id="909626"/>
    <lineage>
        <taxon>Bacteria</taxon>
        <taxon>Bacillati</taxon>
        <taxon>Actinomycetota</taxon>
        <taxon>Actinomycetes</taxon>
        <taxon>Kitasatosporales</taxon>
        <taxon>Streptomycetaceae</taxon>
        <taxon>Streptomyces</taxon>
    </lineage>
</organism>
<dbReference type="EMBL" id="LMXB01000065">
    <property type="protein sequence ID" value="KUO18407.1"/>
    <property type="molecule type" value="Genomic_DNA"/>
</dbReference>
<evidence type="ECO:0000313" key="2">
    <source>
        <dbReference type="Proteomes" id="UP000053260"/>
    </source>
</evidence>
<dbReference type="OrthoDB" id="9955970at2"/>
<gene>
    <name evidence="1" type="ORF">AQJ91_25570</name>
</gene>
<dbReference type="Proteomes" id="UP000053260">
    <property type="component" value="Unassembled WGS sequence"/>
</dbReference>